<accession>A0A2H1VMF2</accession>
<dbReference type="EMBL" id="ODYU01003351">
    <property type="protein sequence ID" value="SOQ42001.1"/>
    <property type="molecule type" value="Genomic_DNA"/>
</dbReference>
<protein>
    <submittedName>
        <fullName evidence="1">SFRICE_010926</fullName>
    </submittedName>
</protein>
<sequence>MPCTTPILKKLEGTKFPHGCAIGTIGHFPVHQIQITIDNHLLLIKNHSTIGQEPSRGERECQTLTDLKPPCSYSYFASRCLNNPLGSAQLLGRHQLYWAPSAVVGGGSCHRVRVERDAPYDWWRAIELSRGTALERHSTARNGKIRPLNGTNVPYILFDFNC</sequence>
<gene>
    <name evidence="1" type="ORF">SFRICE_010926</name>
</gene>
<evidence type="ECO:0000313" key="1">
    <source>
        <dbReference type="EMBL" id="SOQ42001.1"/>
    </source>
</evidence>
<proteinExistence type="predicted"/>
<dbReference type="AlphaFoldDB" id="A0A2H1VMF2"/>
<organism evidence="1">
    <name type="scientific">Spodoptera frugiperda</name>
    <name type="common">Fall armyworm</name>
    <dbReference type="NCBI Taxonomy" id="7108"/>
    <lineage>
        <taxon>Eukaryota</taxon>
        <taxon>Metazoa</taxon>
        <taxon>Ecdysozoa</taxon>
        <taxon>Arthropoda</taxon>
        <taxon>Hexapoda</taxon>
        <taxon>Insecta</taxon>
        <taxon>Pterygota</taxon>
        <taxon>Neoptera</taxon>
        <taxon>Endopterygota</taxon>
        <taxon>Lepidoptera</taxon>
        <taxon>Glossata</taxon>
        <taxon>Ditrysia</taxon>
        <taxon>Noctuoidea</taxon>
        <taxon>Noctuidae</taxon>
        <taxon>Amphipyrinae</taxon>
        <taxon>Spodoptera</taxon>
    </lineage>
</organism>
<reference evidence="1" key="1">
    <citation type="submission" date="2016-07" db="EMBL/GenBank/DDBJ databases">
        <authorList>
            <person name="Bretaudeau A."/>
        </authorList>
    </citation>
    <scope>NUCLEOTIDE SEQUENCE</scope>
    <source>
        <strain evidence="1">Rice</strain>
        <tissue evidence="1">Whole body</tissue>
    </source>
</reference>
<name>A0A2H1VMF2_SPOFR</name>